<organism evidence="2 3">
    <name type="scientific">Apostasia shenzhenica</name>
    <dbReference type="NCBI Taxonomy" id="1088818"/>
    <lineage>
        <taxon>Eukaryota</taxon>
        <taxon>Viridiplantae</taxon>
        <taxon>Streptophyta</taxon>
        <taxon>Embryophyta</taxon>
        <taxon>Tracheophyta</taxon>
        <taxon>Spermatophyta</taxon>
        <taxon>Magnoliopsida</taxon>
        <taxon>Liliopsida</taxon>
        <taxon>Asparagales</taxon>
        <taxon>Orchidaceae</taxon>
        <taxon>Apostasioideae</taxon>
        <taxon>Apostasia</taxon>
    </lineage>
</organism>
<dbReference type="EMBL" id="KZ451908">
    <property type="protein sequence ID" value="PKA63649.1"/>
    <property type="molecule type" value="Genomic_DNA"/>
</dbReference>
<evidence type="ECO:0000313" key="2">
    <source>
        <dbReference type="EMBL" id="PKA63649.1"/>
    </source>
</evidence>
<dbReference type="AlphaFoldDB" id="A0A2I0B785"/>
<evidence type="ECO:0000256" key="1">
    <source>
        <dbReference type="SAM" id="MobiDB-lite"/>
    </source>
</evidence>
<dbReference type="Proteomes" id="UP000236161">
    <property type="component" value="Unassembled WGS sequence"/>
</dbReference>
<sequence>MARWFKDGPVGPDPGRFLQHPKPSLRQSRASATVIPSTYDGHHCDNGTDDWRHARNPTVDGVGNPPVASESKETIDLPRTMDVLRLTHLNDFCRL</sequence>
<name>A0A2I0B785_9ASPA</name>
<gene>
    <name evidence="2" type="ORF">AXF42_Ash005544</name>
</gene>
<keyword evidence="3" id="KW-1185">Reference proteome</keyword>
<accession>A0A2I0B785</accession>
<proteinExistence type="predicted"/>
<reference evidence="2 3" key="1">
    <citation type="journal article" date="2017" name="Nature">
        <title>The Apostasia genome and the evolution of orchids.</title>
        <authorList>
            <person name="Zhang G.Q."/>
            <person name="Liu K.W."/>
            <person name="Li Z."/>
            <person name="Lohaus R."/>
            <person name="Hsiao Y.Y."/>
            <person name="Niu S.C."/>
            <person name="Wang J.Y."/>
            <person name="Lin Y.C."/>
            <person name="Xu Q."/>
            <person name="Chen L.J."/>
            <person name="Yoshida K."/>
            <person name="Fujiwara S."/>
            <person name="Wang Z.W."/>
            <person name="Zhang Y.Q."/>
            <person name="Mitsuda N."/>
            <person name="Wang M."/>
            <person name="Liu G.H."/>
            <person name="Pecoraro L."/>
            <person name="Huang H.X."/>
            <person name="Xiao X.J."/>
            <person name="Lin M."/>
            <person name="Wu X.Y."/>
            <person name="Wu W.L."/>
            <person name="Chen Y.Y."/>
            <person name="Chang S.B."/>
            <person name="Sakamoto S."/>
            <person name="Ohme-Takagi M."/>
            <person name="Yagi M."/>
            <person name="Zeng S.J."/>
            <person name="Shen C.Y."/>
            <person name="Yeh C.M."/>
            <person name="Luo Y.B."/>
            <person name="Tsai W.C."/>
            <person name="Van de Peer Y."/>
            <person name="Liu Z.J."/>
        </authorList>
    </citation>
    <scope>NUCLEOTIDE SEQUENCE [LARGE SCALE GENOMIC DNA]</scope>
    <source>
        <strain evidence="3">cv. Shenzhen</strain>
        <tissue evidence="2">Stem</tissue>
    </source>
</reference>
<evidence type="ECO:0000313" key="3">
    <source>
        <dbReference type="Proteomes" id="UP000236161"/>
    </source>
</evidence>
<protein>
    <submittedName>
        <fullName evidence="2">Uncharacterized protein</fullName>
    </submittedName>
</protein>
<feature type="region of interest" description="Disordered" evidence="1">
    <location>
        <begin position="1"/>
        <end position="27"/>
    </location>
</feature>